<comment type="subcellular location">
    <subcellularLocation>
        <location evidence="9">Cytoplasm</location>
    </subcellularLocation>
</comment>
<dbReference type="Pfam" id="PF08244">
    <property type="entry name" value="Glyco_hydro_32C"/>
    <property type="match status" value="1"/>
</dbReference>
<dbReference type="EC" id="3.2.1.26" evidence="3 8"/>
<evidence type="ECO:0000256" key="5">
    <source>
        <dbReference type="ARBA" id="ARBA00022801"/>
    </source>
</evidence>
<dbReference type="GO" id="GO:0005985">
    <property type="term" value="P:sucrose metabolic process"/>
    <property type="evidence" value="ECO:0007669"/>
    <property type="project" value="UniProtKB-UniPathway"/>
</dbReference>
<evidence type="ECO:0000256" key="9">
    <source>
        <dbReference type="RuleBase" id="RU365015"/>
    </source>
</evidence>
<dbReference type="SMART" id="SM00640">
    <property type="entry name" value="Glyco_32"/>
    <property type="match status" value="1"/>
</dbReference>
<dbReference type="PANTHER" id="PTHR43101:SF1">
    <property type="entry name" value="BETA-FRUCTOSIDASE"/>
    <property type="match status" value="1"/>
</dbReference>
<comment type="catalytic activity">
    <reaction evidence="8">
        <text>Hydrolysis of terminal non-reducing beta-D-fructofuranoside residues in beta-D-fructofuranosides.</text>
        <dbReference type="EC" id="3.2.1.26"/>
    </reaction>
</comment>
<dbReference type="CDD" id="cd18623">
    <property type="entry name" value="GH32_ScrB-like"/>
    <property type="match status" value="1"/>
</dbReference>
<dbReference type="Pfam" id="PF00251">
    <property type="entry name" value="Glyco_hydro_32N"/>
    <property type="match status" value="1"/>
</dbReference>
<dbReference type="InterPro" id="IPR051214">
    <property type="entry name" value="GH32_Enzymes"/>
</dbReference>
<dbReference type="SUPFAM" id="SSF49899">
    <property type="entry name" value="Concanavalin A-like lectins/glucanases"/>
    <property type="match status" value="1"/>
</dbReference>
<feature type="domain" description="Glycosyl hydrolase family 32 C-terminal" evidence="11">
    <location>
        <begin position="344"/>
        <end position="484"/>
    </location>
</feature>
<reference evidence="12 13" key="1">
    <citation type="journal article" date="2016" name="Front. Microbiol.">
        <title>Comprehensive Phylogenetic Analysis of Bovine Non-aureus Staphylococci Species Based on Whole-Genome Sequencing.</title>
        <authorList>
            <person name="Naushad S."/>
            <person name="Barkema H.W."/>
            <person name="Luby C."/>
            <person name="Condas L.A."/>
            <person name="Nobrega D.B."/>
            <person name="Carson D.A."/>
            <person name="De Buck J."/>
        </authorList>
    </citation>
    <scope>NUCLEOTIDE SEQUENCE [LARGE SCALE GENOMIC DNA]</scope>
    <source>
        <strain evidence="12 13">SNUC 4143</strain>
    </source>
</reference>
<dbReference type="NCBIfam" id="TIGR01322">
    <property type="entry name" value="scrB_fam"/>
    <property type="match status" value="1"/>
</dbReference>
<dbReference type="Gene3D" id="2.60.120.560">
    <property type="entry name" value="Exo-inulinase, domain 1"/>
    <property type="match status" value="1"/>
</dbReference>
<dbReference type="RefSeq" id="WP_107520214.1">
    <property type="nucleotide sequence ID" value="NZ_PYZH01000035.1"/>
</dbReference>
<protein>
    <recommendedName>
        <fullName evidence="4 8">Sucrose-6-phosphate hydrolase</fullName>
        <ecNumber evidence="3 8">3.2.1.26</ecNumber>
    </recommendedName>
    <alternativeName>
        <fullName evidence="7 9">Invertase</fullName>
    </alternativeName>
</protein>
<evidence type="ECO:0000256" key="1">
    <source>
        <dbReference type="ARBA" id="ARBA00004914"/>
    </source>
</evidence>
<dbReference type="UniPathway" id="UPA00238"/>
<evidence type="ECO:0000256" key="7">
    <source>
        <dbReference type="ARBA" id="ARBA00033367"/>
    </source>
</evidence>
<dbReference type="PROSITE" id="PS00609">
    <property type="entry name" value="GLYCOSYL_HYDROL_F32"/>
    <property type="match status" value="1"/>
</dbReference>
<accession>A0A2T4KZ31</accession>
<evidence type="ECO:0000313" key="12">
    <source>
        <dbReference type="EMBL" id="PTF14829.1"/>
    </source>
</evidence>
<comment type="similarity">
    <text evidence="2 8">Belongs to the glycosyl hydrolase 32 family.</text>
</comment>
<evidence type="ECO:0000256" key="8">
    <source>
        <dbReference type="RuleBase" id="RU362110"/>
    </source>
</evidence>
<dbReference type="PANTHER" id="PTHR43101">
    <property type="entry name" value="BETA-FRUCTOSIDASE"/>
    <property type="match status" value="1"/>
</dbReference>
<dbReference type="InterPro" id="IPR006232">
    <property type="entry name" value="Suc6P_hydrolase"/>
</dbReference>
<evidence type="ECO:0000256" key="2">
    <source>
        <dbReference type="ARBA" id="ARBA00009902"/>
    </source>
</evidence>
<dbReference type="InterPro" id="IPR023296">
    <property type="entry name" value="Glyco_hydro_beta-prop_sf"/>
</dbReference>
<evidence type="ECO:0000256" key="4">
    <source>
        <dbReference type="ARBA" id="ARBA00019623"/>
    </source>
</evidence>
<organism evidence="12 13">
    <name type="scientific">Staphylococcus devriesei</name>
    <dbReference type="NCBI Taxonomy" id="586733"/>
    <lineage>
        <taxon>Bacteria</taxon>
        <taxon>Bacillati</taxon>
        <taxon>Bacillota</taxon>
        <taxon>Bacilli</taxon>
        <taxon>Bacillales</taxon>
        <taxon>Staphylococcaceae</taxon>
        <taxon>Staphylococcus</taxon>
    </lineage>
</organism>
<evidence type="ECO:0000259" key="10">
    <source>
        <dbReference type="Pfam" id="PF00251"/>
    </source>
</evidence>
<feature type="domain" description="Glycosyl hydrolase family 32 N-terminal" evidence="10">
    <location>
        <begin position="38"/>
        <end position="340"/>
    </location>
</feature>
<evidence type="ECO:0000313" key="13">
    <source>
        <dbReference type="Proteomes" id="UP000243350"/>
    </source>
</evidence>
<comment type="function">
    <text evidence="9">Enables the bacterium to metabolize sucrose as a sole carbon source.</text>
</comment>
<dbReference type="InterPro" id="IPR013148">
    <property type="entry name" value="Glyco_hydro_32_N"/>
</dbReference>
<comment type="caution">
    <text evidence="12">The sequence shown here is derived from an EMBL/GenBank/DDBJ whole genome shotgun (WGS) entry which is preliminary data.</text>
</comment>
<dbReference type="InterPro" id="IPR013189">
    <property type="entry name" value="Glyco_hydro_32_C"/>
</dbReference>
<dbReference type="EMBL" id="PYZH01000035">
    <property type="protein sequence ID" value="PTF14829.1"/>
    <property type="molecule type" value="Genomic_DNA"/>
</dbReference>
<gene>
    <name evidence="12" type="ORF">BUY48_06875</name>
</gene>
<evidence type="ECO:0000259" key="11">
    <source>
        <dbReference type="Pfam" id="PF08244"/>
    </source>
</evidence>
<evidence type="ECO:0000256" key="6">
    <source>
        <dbReference type="ARBA" id="ARBA00023295"/>
    </source>
</evidence>
<dbReference type="InterPro" id="IPR001362">
    <property type="entry name" value="Glyco_hydro_32"/>
</dbReference>
<keyword evidence="5 8" id="KW-0378">Hydrolase</keyword>
<dbReference type="Proteomes" id="UP000243350">
    <property type="component" value="Unassembled WGS sequence"/>
</dbReference>
<dbReference type="InterPro" id="IPR018053">
    <property type="entry name" value="Glyco_hydro_32_AS"/>
</dbReference>
<dbReference type="SUPFAM" id="SSF75005">
    <property type="entry name" value="Arabinanase/levansucrase/invertase"/>
    <property type="match status" value="1"/>
</dbReference>
<dbReference type="GO" id="GO:0005737">
    <property type="term" value="C:cytoplasm"/>
    <property type="evidence" value="ECO:0007669"/>
    <property type="project" value="UniProtKB-SubCell"/>
</dbReference>
<proteinExistence type="inferred from homology"/>
<comment type="pathway">
    <text evidence="1 9">Glycan biosynthesis; sucrose metabolism.</text>
</comment>
<dbReference type="AlphaFoldDB" id="A0A2T4KZ31"/>
<name>A0A2T4KZ31_9STAP</name>
<keyword evidence="9" id="KW-0963">Cytoplasm</keyword>
<dbReference type="Gene3D" id="2.115.10.20">
    <property type="entry name" value="Glycosyl hydrolase domain, family 43"/>
    <property type="match status" value="1"/>
</dbReference>
<dbReference type="GO" id="GO:0004564">
    <property type="term" value="F:beta-fructofuranosidase activity"/>
    <property type="evidence" value="ECO:0007669"/>
    <property type="project" value="UniProtKB-EC"/>
</dbReference>
<dbReference type="InterPro" id="IPR013320">
    <property type="entry name" value="ConA-like_dom_sf"/>
</dbReference>
<keyword evidence="6 8" id="KW-0326">Glycosidase</keyword>
<sequence length="496" mass="57629">MTEWSREERYRRLEDVDQSQLETLKQQVETSMYRQTFHIQPETGLLNDPNGLIYFKGKYYVSHQWFPLGAVHGLKYWFNYTSKDLVTFEPHGVILKPDTLYDSHGVYSGSAFEWEGQLYYMYTGNHRDESWNRVASQMLAKVEEDGTVKKLDKPVIAHQPKGYTSHFRDPKVFQKDGQYYAIIGAQNNEELGRLLLYKAENNQLEEWALVGELKTELEAFGFMWECPDYFELDNKDVILFSPQGIEAQGDQFRNIYQSGYLIGNLDLETLQFNHGEFIELDNGFDFYAPQTFIDEHGKRILIGWMGLPEINYPTDSEGWAHCLTIPRELTIEEGKLHQRPLKALEKLRQNKETALGYANKFPTTLRPYEGKQYELIIDILDNEASELYFFELRTSKLNSTLITYNSKQQTITLDRSESGLLPDNVEDLTRNTTLDTPLKQLQIFVDTSSIEIFCNDGERVLTSRIFPDDISTGIKTSTESGQVYLQFTKYELKGED</sequence>
<evidence type="ECO:0000256" key="3">
    <source>
        <dbReference type="ARBA" id="ARBA00012758"/>
    </source>
</evidence>
<keyword evidence="9" id="KW-0119">Carbohydrate metabolism</keyword>